<protein>
    <submittedName>
        <fullName evidence="2">Uncharacterized protein</fullName>
    </submittedName>
</protein>
<evidence type="ECO:0000313" key="3">
    <source>
        <dbReference type="Proteomes" id="UP000435910"/>
    </source>
</evidence>
<dbReference type="Proteomes" id="UP000435910">
    <property type="component" value="Unassembled WGS sequence"/>
</dbReference>
<name>A0A8B5YFM1_BACLI</name>
<organism evidence="2 3">
    <name type="scientific">Bacillus licheniformis</name>
    <dbReference type="NCBI Taxonomy" id="1402"/>
    <lineage>
        <taxon>Bacteria</taxon>
        <taxon>Bacillati</taxon>
        <taxon>Bacillota</taxon>
        <taxon>Bacilli</taxon>
        <taxon>Bacillales</taxon>
        <taxon>Bacillaceae</taxon>
        <taxon>Bacillus</taxon>
    </lineage>
</organism>
<reference evidence="2 3" key="1">
    <citation type="submission" date="2019-06" db="EMBL/GenBank/DDBJ databases">
        <title>Genome sequence analysis of &gt;100 Bacillus licheniformis strains suggests intrinsic resistance to this species.</title>
        <authorList>
            <person name="Wels M."/>
            <person name="Siezen R.J."/>
            <person name="Johansen E."/>
            <person name="Stuer-Lauridsen B."/>
            <person name="Bjerre K."/>
            <person name="Nielsen B.K.K."/>
        </authorList>
    </citation>
    <scope>NUCLEOTIDE SEQUENCE [LARGE SCALE GENOMIC DNA]</scope>
    <source>
        <strain evidence="2 3">BAC-16736</strain>
    </source>
</reference>
<sequence length="48" mass="5572">MLKKIQEIDEKIVVIEERTKKIDSLPTKNEMQSCISETLKTLLKKPCP</sequence>
<accession>A0A8B5YFM1</accession>
<evidence type="ECO:0000313" key="4">
    <source>
        <dbReference type="Proteomes" id="UP000595038"/>
    </source>
</evidence>
<gene>
    <name evidence="2" type="ORF">CHCC16736_0683</name>
    <name evidence="1" type="ORF">I6G80_09040</name>
</gene>
<dbReference type="AlphaFoldDB" id="A0A8B5YFM1"/>
<proteinExistence type="predicted"/>
<evidence type="ECO:0000313" key="1">
    <source>
        <dbReference type="EMBL" id="QPR74392.1"/>
    </source>
</evidence>
<reference evidence="1 4" key="2">
    <citation type="submission" date="2020-12" db="EMBL/GenBank/DDBJ databases">
        <title>FDA dAtabase for Regulatory Grade micrObial Sequences (FDA-ARGOS): Supporting development and validation of Infectious Disease Dx tests.</title>
        <authorList>
            <person name="Nelson B."/>
            <person name="Plummer A."/>
            <person name="Tallon L."/>
            <person name="Sadzewicz L."/>
            <person name="Zhao X."/>
            <person name="Boylan J."/>
            <person name="Ott S."/>
            <person name="Bowen H."/>
            <person name="Vavikolanu K."/>
            <person name="Mehta A."/>
            <person name="Aluvathingal J."/>
            <person name="Nadendla S."/>
            <person name="Myers T."/>
            <person name="Yan Y."/>
            <person name="Sichtig H."/>
        </authorList>
    </citation>
    <scope>NUCLEOTIDE SEQUENCE [LARGE SCALE GENOMIC DNA]</scope>
    <source>
        <strain evidence="1 4">FDAARGOS_923</strain>
    </source>
</reference>
<evidence type="ECO:0000313" key="2">
    <source>
        <dbReference type="EMBL" id="TWL31515.1"/>
    </source>
</evidence>
<dbReference type="Proteomes" id="UP000595038">
    <property type="component" value="Chromosome"/>
</dbReference>
<dbReference type="RefSeq" id="WP_153915857.1">
    <property type="nucleotide sequence ID" value="NZ_CAJTDY010000003.1"/>
</dbReference>
<dbReference type="EMBL" id="CP065647">
    <property type="protein sequence ID" value="QPR74392.1"/>
    <property type="molecule type" value="Genomic_DNA"/>
</dbReference>
<dbReference type="EMBL" id="NILC01000010">
    <property type="protein sequence ID" value="TWL31515.1"/>
    <property type="molecule type" value="Genomic_DNA"/>
</dbReference>